<reference evidence="12 13" key="1">
    <citation type="submission" date="2025-04" db="UniProtKB">
        <authorList>
            <consortium name="RefSeq"/>
        </authorList>
    </citation>
    <scope>IDENTIFICATION</scope>
    <source>
        <tissue evidence="12 13">Muscle</tissue>
    </source>
</reference>
<dbReference type="RefSeq" id="XP_042606032.1">
    <property type="nucleotide sequence ID" value="XM_042750098.1"/>
</dbReference>
<dbReference type="Pfam" id="PF00010">
    <property type="entry name" value="HLH"/>
    <property type="match status" value="1"/>
</dbReference>
<dbReference type="Ensembl" id="ENSCCRT00010128453.1">
    <property type="protein sequence ID" value="ENSCCRP00010115557.1"/>
    <property type="gene ID" value="ENSCCRG00010050725.1"/>
</dbReference>
<dbReference type="SMART" id="SM00353">
    <property type="entry name" value="HLH"/>
    <property type="match status" value="1"/>
</dbReference>
<keyword evidence="4" id="KW-0744">Spermatogenesis</keyword>
<dbReference type="Gene3D" id="4.10.280.10">
    <property type="entry name" value="Helix-loop-helix DNA-binding domain"/>
    <property type="match status" value="1"/>
</dbReference>
<dbReference type="Proteomes" id="UP001155660">
    <property type="component" value="Chromosome B23"/>
</dbReference>
<keyword evidence="7" id="KW-0804">Transcription</keyword>
<dbReference type="OrthoDB" id="9946078at2759"/>
<dbReference type="Proteomes" id="UP000694427">
    <property type="component" value="Unplaced"/>
</dbReference>
<protein>
    <submittedName>
        <fullName evidence="12 13">Uncharacterized protein LOC122141840 isoform X1</fullName>
    </submittedName>
</protein>
<dbReference type="InterPro" id="IPR036638">
    <property type="entry name" value="HLH_DNA-bd_sf"/>
</dbReference>
<evidence type="ECO:0000313" key="12">
    <source>
        <dbReference type="RefSeq" id="XP_042606031.1"/>
    </source>
</evidence>
<dbReference type="PROSITE" id="PS50888">
    <property type="entry name" value="BHLH"/>
    <property type="match status" value="1"/>
</dbReference>
<keyword evidence="6" id="KW-0238">DNA-binding</keyword>
<dbReference type="AlphaFoldDB" id="A0A8C1Q6T5"/>
<dbReference type="Ensembl" id="ENSCCRT00020012201.1">
    <property type="protein sequence ID" value="ENSCCRP00020011013.1"/>
    <property type="gene ID" value="ENSCCRG00020005590.1"/>
</dbReference>
<keyword evidence="3" id="KW-0221">Differentiation</keyword>
<keyword evidence="11" id="KW-1185">Reference proteome</keyword>
<sequence length="401" mass="44493">MSTSMACKSPHAADVYVSEPVGQSSELSLVEMTEVEYLHHIIQSHIDAQVTETDSSGLSQLEESLYAEPERRLACSPHSPLVCRPEGTSAGASGTGPEDLQDIKMLLLSESNTTPAGSADVPGPVLSRVQCVSEERPLEGRPSPAARVCLEKRFLSVLCHSTNTSGIPTHAQIEKWSKPDKMVKIQGTYPYEGRLFKTGGQQSELIIPTELTVSFRADKGPESVMRAPLVIYTDTADQQTADTLKTADEAVDKAAHPIKRVRTRPLSSSNIMQDSENWKPYAGMSGTKRCRTRLLMDRTQRKEVHNRKERDRRRRIRLCCDELNLLVPFCYADTDKATTLQWTTAFLKYIQEIHGDRLKQDFQSTFCGKTGLRLKPSCVSVAHLLEAYKNTTEPADSSSHG</sequence>
<dbReference type="GO" id="GO:0000981">
    <property type="term" value="F:DNA-binding transcription factor activity, RNA polymerase II-specific"/>
    <property type="evidence" value="ECO:0007669"/>
    <property type="project" value="TreeGrafter"/>
</dbReference>
<dbReference type="Ensembl" id="ENSCCRT00010128458.1">
    <property type="protein sequence ID" value="ENSCCRP00010115562.1"/>
    <property type="gene ID" value="ENSCCRG00010050725.1"/>
</dbReference>
<reference evidence="10" key="2">
    <citation type="submission" date="2025-05" db="UniProtKB">
        <authorList>
            <consortium name="Ensembl"/>
        </authorList>
    </citation>
    <scope>IDENTIFICATION</scope>
</reference>
<dbReference type="Proteomes" id="UP000694701">
    <property type="component" value="Unplaced"/>
</dbReference>
<evidence type="ECO:0000313" key="13">
    <source>
        <dbReference type="RefSeq" id="XP_042606032.1"/>
    </source>
</evidence>
<evidence type="ECO:0000313" key="10">
    <source>
        <dbReference type="Ensembl" id="ENSCCRP00010115562.1"/>
    </source>
</evidence>
<dbReference type="GO" id="GO:0000978">
    <property type="term" value="F:RNA polymerase II cis-regulatory region sequence-specific DNA binding"/>
    <property type="evidence" value="ECO:0007669"/>
    <property type="project" value="TreeGrafter"/>
</dbReference>
<dbReference type="GO" id="GO:0007283">
    <property type="term" value="P:spermatogenesis"/>
    <property type="evidence" value="ECO:0007669"/>
    <property type="project" value="UniProtKB-KW"/>
</dbReference>
<evidence type="ECO:0000256" key="6">
    <source>
        <dbReference type="ARBA" id="ARBA00023125"/>
    </source>
</evidence>
<dbReference type="InterPro" id="IPR011598">
    <property type="entry name" value="bHLH_dom"/>
</dbReference>
<proteinExistence type="predicted"/>
<evidence type="ECO:0000313" key="11">
    <source>
        <dbReference type="Proteomes" id="UP000694427"/>
    </source>
</evidence>
<evidence type="ECO:0000256" key="4">
    <source>
        <dbReference type="ARBA" id="ARBA00022871"/>
    </source>
</evidence>
<evidence type="ECO:0000256" key="5">
    <source>
        <dbReference type="ARBA" id="ARBA00023015"/>
    </source>
</evidence>
<feature type="domain" description="BHLH" evidence="9">
    <location>
        <begin position="300"/>
        <end position="350"/>
    </location>
</feature>
<name>A0A8C1Q6T5_CYPCA</name>
<dbReference type="GO" id="GO:0030154">
    <property type="term" value="P:cell differentiation"/>
    <property type="evidence" value="ECO:0007669"/>
    <property type="project" value="UniProtKB-KW"/>
</dbReference>
<evidence type="ECO:0000256" key="1">
    <source>
        <dbReference type="ARBA" id="ARBA00004123"/>
    </source>
</evidence>
<gene>
    <name evidence="10 12 13" type="primary">LOC122141840</name>
</gene>
<keyword evidence="5" id="KW-0805">Transcription regulation</keyword>
<organism evidence="10 11">
    <name type="scientific">Cyprinus carpio</name>
    <name type="common">Common carp</name>
    <dbReference type="NCBI Taxonomy" id="7962"/>
    <lineage>
        <taxon>Eukaryota</taxon>
        <taxon>Metazoa</taxon>
        <taxon>Chordata</taxon>
        <taxon>Craniata</taxon>
        <taxon>Vertebrata</taxon>
        <taxon>Euteleostomi</taxon>
        <taxon>Actinopterygii</taxon>
        <taxon>Neopterygii</taxon>
        <taxon>Teleostei</taxon>
        <taxon>Ostariophysi</taxon>
        <taxon>Cypriniformes</taxon>
        <taxon>Cyprinidae</taxon>
        <taxon>Cyprininae</taxon>
        <taxon>Cyprinus</taxon>
    </lineage>
</organism>
<dbReference type="PANTHER" id="PTHR15402:SF2">
    <property type="entry name" value="TRANSCRIPTION FACTOR LIKE 5"/>
    <property type="match status" value="1"/>
</dbReference>
<evidence type="ECO:0000259" key="9">
    <source>
        <dbReference type="PROSITE" id="PS50888"/>
    </source>
</evidence>
<dbReference type="KEGG" id="ccar:122141840"/>
<keyword evidence="8" id="KW-0539">Nucleus</keyword>
<dbReference type="GO" id="GO:0005634">
    <property type="term" value="C:nucleus"/>
    <property type="evidence" value="ECO:0007669"/>
    <property type="project" value="UniProtKB-SubCell"/>
</dbReference>
<comment type="subcellular location">
    <subcellularLocation>
        <location evidence="1">Nucleus</location>
    </subcellularLocation>
</comment>
<dbReference type="PANTHER" id="PTHR15402">
    <property type="entry name" value="TRANSCRIPTION FACTOR-LIKE 5 PROTEIN"/>
    <property type="match status" value="1"/>
</dbReference>
<dbReference type="Ensembl" id="ENSCCRT00015047607.1">
    <property type="protein sequence ID" value="ENSCCRP00015046064.1"/>
    <property type="gene ID" value="ENSCCRG00015019086.1"/>
</dbReference>
<dbReference type="FunFam" id="4.10.280.10:FF:000057">
    <property type="entry name" value="transcription factor-like 5 protein-like"/>
    <property type="match status" value="1"/>
</dbReference>
<evidence type="ECO:0000256" key="8">
    <source>
        <dbReference type="ARBA" id="ARBA00023242"/>
    </source>
</evidence>
<evidence type="ECO:0000256" key="3">
    <source>
        <dbReference type="ARBA" id="ARBA00022782"/>
    </source>
</evidence>
<dbReference type="GO" id="GO:0046983">
    <property type="term" value="F:protein dimerization activity"/>
    <property type="evidence" value="ECO:0007669"/>
    <property type="project" value="InterPro"/>
</dbReference>
<dbReference type="SUPFAM" id="SSF47459">
    <property type="entry name" value="HLH, helix-loop-helix DNA-binding domain"/>
    <property type="match status" value="1"/>
</dbReference>
<dbReference type="RefSeq" id="XP_042606031.1">
    <property type="nucleotide sequence ID" value="XM_042750097.1"/>
</dbReference>
<dbReference type="Proteomes" id="UP000694700">
    <property type="component" value="Unplaced"/>
</dbReference>
<evidence type="ECO:0000256" key="7">
    <source>
        <dbReference type="ARBA" id="ARBA00023163"/>
    </source>
</evidence>
<accession>A0A8C1Q6T5</accession>
<evidence type="ECO:0000256" key="2">
    <source>
        <dbReference type="ARBA" id="ARBA00022473"/>
    </source>
</evidence>
<dbReference type="GeneID" id="122141840"/>
<dbReference type="InterPro" id="IPR039583">
    <property type="entry name" value="TCFL5/SOLH1/2"/>
</dbReference>
<keyword evidence="2" id="KW-0217">Developmental protein</keyword>